<protein>
    <submittedName>
        <fullName evidence="1">DUF2849 domain-containing protein</fullName>
    </submittedName>
</protein>
<reference evidence="1 2" key="1">
    <citation type="submission" date="2020-06" db="EMBL/GenBank/DDBJ databases">
        <title>Description of novel acetic acid bacteria.</title>
        <authorList>
            <person name="Sombolestani A."/>
        </authorList>
    </citation>
    <scope>NUCLEOTIDE SEQUENCE [LARGE SCALE GENOMIC DNA]</scope>
    <source>
        <strain evidence="1 2">LMG 31431</strain>
    </source>
</reference>
<dbReference type="RefSeq" id="WP_176641479.1">
    <property type="nucleotide sequence ID" value="NZ_JABXXP010000689.1"/>
</dbReference>
<dbReference type="AlphaFoldDB" id="A0A7Y7IZ18"/>
<dbReference type="EMBL" id="JABXXP010000689">
    <property type="protein sequence ID" value="NVN13011.1"/>
    <property type="molecule type" value="Genomic_DNA"/>
</dbReference>
<evidence type="ECO:0000313" key="1">
    <source>
        <dbReference type="EMBL" id="NVN13011.1"/>
    </source>
</evidence>
<accession>A0A7Y7IZ18</accession>
<dbReference type="Pfam" id="PF11011">
    <property type="entry name" value="DUF2849"/>
    <property type="match status" value="2"/>
</dbReference>
<dbReference type="InterPro" id="IPR021270">
    <property type="entry name" value="DUF2849"/>
</dbReference>
<comment type="caution">
    <text evidence="1">The sequence shown here is derived from an EMBL/GenBank/DDBJ whole genome shotgun (WGS) entry which is preliminary data.</text>
</comment>
<sequence length="128" mass="13465">MDVRNNRRQAGGSSVVTANRLLDGRIVWLAEDGVWSDRIDAARIFANDGPQGGSESGSESGSNGGIESVIAAVAARQQADGVVGVYGVQLRDDSATPVPATVRERIRAFGPSVHPEFAPFTEATTNVR</sequence>
<evidence type="ECO:0000313" key="2">
    <source>
        <dbReference type="Proteomes" id="UP000534870"/>
    </source>
</evidence>
<name>A0A7Y7IZ18_9PROT</name>
<dbReference type="Proteomes" id="UP000534870">
    <property type="component" value="Unassembled WGS sequence"/>
</dbReference>
<gene>
    <name evidence="1" type="ORF">HUK84_18065</name>
</gene>
<proteinExistence type="predicted"/>
<organism evidence="1 2">
    <name type="scientific">Nguyenibacter vanlangensis</name>
    <dbReference type="NCBI Taxonomy" id="1216886"/>
    <lineage>
        <taxon>Bacteria</taxon>
        <taxon>Pseudomonadati</taxon>
        <taxon>Pseudomonadota</taxon>
        <taxon>Alphaproteobacteria</taxon>
        <taxon>Acetobacterales</taxon>
        <taxon>Acetobacteraceae</taxon>
        <taxon>Nguyenibacter</taxon>
    </lineage>
</organism>